<dbReference type="Pfam" id="PF05919">
    <property type="entry name" value="Mitovir_RNA_pol"/>
    <property type="match status" value="1"/>
</dbReference>
<name>A0ABR0M9T4_GOSAR</name>
<evidence type="ECO:0000313" key="2">
    <source>
        <dbReference type="Proteomes" id="UP001358586"/>
    </source>
</evidence>
<gene>
    <name evidence="1" type="ORF">PVK06_049903</name>
</gene>
<dbReference type="Proteomes" id="UP001358586">
    <property type="component" value="Unassembled WGS sequence"/>
</dbReference>
<reference evidence="1 2" key="1">
    <citation type="submission" date="2023-03" db="EMBL/GenBank/DDBJ databases">
        <title>WGS of Gossypium arboreum.</title>
        <authorList>
            <person name="Yu D."/>
        </authorList>
    </citation>
    <scope>NUCLEOTIDE SEQUENCE [LARGE SCALE GENOMIC DNA]</scope>
    <source>
        <tissue evidence="1">Leaf</tissue>
    </source>
</reference>
<sequence>MCLRRHASKLCTLREKERCSQLLPQESHPPTLSLKGPVTSFVPSWLRLPTELTLWPYRPPLAEAKRLKSALRNVVSVGLSVQQSTNSGREGYRTYKTLPVLTALHSDWYIMKKESHLHQAHCAFPCPDVRLSKSIKVNVRSSKARMAHRLFIYRSRSGAKTNTPATYCTGPSTRHSTLVESEPTTTALRSNNAKGVDTSYPHRKLTLFHTLPVDATAAITLAAGGEWLSETLDVLFGKRDVYPGAVVLPNRSAGDAFVCSWPLFTLTHHTLVWIAAERVYGTTKLCDYAILGDGDRRREGGGRLP</sequence>
<protein>
    <submittedName>
        <fullName evidence="1">Uncharacterized protein</fullName>
    </submittedName>
</protein>
<keyword evidence="2" id="KW-1185">Reference proteome</keyword>
<proteinExistence type="predicted"/>
<dbReference type="InterPro" id="IPR008686">
    <property type="entry name" value="RNA_pol_mitovir"/>
</dbReference>
<dbReference type="EMBL" id="JARKNE010000043">
    <property type="protein sequence ID" value="KAK5769863.1"/>
    <property type="molecule type" value="Genomic_DNA"/>
</dbReference>
<comment type="caution">
    <text evidence="1">The sequence shown here is derived from an EMBL/GenBank/DDBJ whole genome shotgun (WGS) entry which is preliminary data.</text>
</comment>
<evidence type="ECO:0000313" key="1">
    <source>
        <dbReference type="EMBL" id="KAK5769863.1"/>
    </source>
</evidence>
<organism evidence="1 2">
    <name type="scientific">Gossypium arboreum</name>
    <name type="common">Tree cotton</name>
    <name type="synonym">Gossypium nanking</name>
    <dbReference type="NCBI Taxonomy" id="29729"/>
    <lineage>
        <taxon>Eukaryota</taxon>
        <taxon>Viridiplantae</taxon>
        <taxon>Streptophyta</taxon>
        <taxon>Embryophyta</taxon>
        <taxon>Tracheophyta</taxon>
        <taxon>Spermatophyta</taxon>
        <taxon>Magnoliopsida</taxon>
        <taxon>eudicotyledons</taxon>
        <taxon>Gunneridae</taxon>
        <taxon>Pentapetalae</taxon>
        <taxon>rosids</taxon>
        <taxon>malvids</taxon>
        <taxon>Malvales</taxon>
        <taxon>Malvaceae</taxon>
        <taxon>Malvoideae</taxon>
        <taxon>Gossypium</taxon>
    </lineage>
</organism>
<accession>A0ABR0M9T4</accession>